<dbReference type="SUPFAM" id="SSF102829">
    <property type="entry name" value="Cell division protein ZapA-like"/>
    <property type="match status" value="1"/>
</dbReference>
<accession>A0A917BQ21</accession>
<evidence type="ECO:0000256" key="2">
    <source>
        <dbReference type="ARBA" id="ARBA00015195"/>
    </source>
</evidence>
<evidence type="ECO:0000256" key="4">
    <source>
        <dbReference type="ARBA" id="ARBA00022618"/>
    </source>
</evidence>
<dbReference type="PANTHER" id="PTHR34981">
    <property type="entry name" value="CELL DIVISION PROTEIN ZAPA"/>
    <property type="match status" value="1"/>
</dbReference>
<keyword evidence="6" id="KW-0131">Cell cycle</keyword>
<evidence type="ECO:0000256" key="9">
    <source>
        <dbReference type="ARBA" id="ARBA00033158"/>
    </source>
</evidence>
<evidence type="ECO:0000313" key="11">
    <source>
        <dbReference type="Proteomes" id="UP000632498"/>
    </source>
</evidence>
<dbReference type="GO" id="GO:0043093">
    <property type="term" value="P:FtsZ-dependent cytokinesis"/>
    <property type="evidence" value="ECO:0007669"/>
    <property type="project" value="TreeGrafter"/>
</dbReference>
<reference evidence="10" key="2">
    <citation type="submission" date="2020-09" db="EMBL/GenBank/DDBJ databases">
        <authorList>
            <person name="Sun Q."/>
            <person name="Zhou Y."/>
        </authorList>
    </citation>
    <scope>NUCLEOTIDE SEQUENCE</scope>
    <source>
        <strain evidence="10">CGMCC 1.15254</strain>
    </source>
</reference>
<proteinExistence type="predicted"/>
<evidence type="ECO:0000256" key="1">
    <source>
        <dbReference type="ARBA" id="ARBA00004496"/>
    </source>
</evidence>
<keyword evidence="3" id="KW-0963">Cytoplasm</keyword>
<dbReference type="Gene3D" id="3.30.160.880">
    <property type="entry name" value="Cell division protein ZapA protomer, N-terminal domain"/>
    <property type="match status" value="1"/>
</dbReference>
<dbReference type="GO" id="GO:0000917">
    <property type="term" value="P:division septum assembly"/>
    <property type="evidence" value="ECO:0007669"/>
    <property type="project" value="UniProtKB-KW"/>
</dbReference>
<evidence type="ECO:0000256" key="3">
    <source>
        <dbReference type="ARBA" id="ARBA00022490"/>
    </source>
</evidence>
<keyword evidence="4 10" id="KW-0132">Cell division</keyword>
<dbReference type="PANTHER" id="PTHR34981:SF1">
    <property type="entry name" value="CELL DIVISION PROTEIN ZAPA"/>
    <property type="match status" value="1"/>
</dbReference>
<organism evidence="10 11">
    <name type="scientific">Terasakiella brassicae</name>
    <dbReference type="NCBI Taxonomy" id="1634917"/>
    <lineage>
        <taxon>Bacteria</taxon>
        <taxon>Pseudomonadati</taxon>
        <taxon>Pseudomonadota</taxon>
        <taxon>Alphaproteobacteria</taxon>
        <taxon>Rhodospirillales</taxon>
        <taxon>Terasakiellaceae</taxon>
        <taxon>Terasakiella</taxon>
    </lineage>
</organism>
<keyword evidence="11" id="KW-1185">Reference proteome</keyword>
<gene>
    <name evidence="10" type="ORF">GCM10011332_04940</name>
</gene>
<reference evidence="10" key="1">
    <citation type="journal article" date="2014" name="Int. J. Syst. Evol. Microbiol.">
        <title>Complete genome sequence of Corynebacterium casei LMG S-19264T (=DSM 44701T), isolated from a smear-ripened cheese.</title>
        <authorList>
            <consortium name="US DOE Joint Genome Institute (JGI-PGF)"/>
            <person name="Walter F."/>
            <person name="Albersmeier A."/>
            <person name="Kalinowski J."/>
            <person name="Ruckert C."/>
        </authorList>
    </citation>
    <scope>NUCLEOTIDE SEQUENCE</scope>
    <source>
        <strain evidence="10">CGMCC 1.15254</strain>
    </source>
</reference>
<dbReference type="Pfam" id="PF05164">
    <property type="entry name" value="ZapA"/>
    <property type="match status" value="1"/>
</dbReference>
<dbReference type="AlphaFoldDB" id="A0A917BQ21"/>
<comment type="function">
    <text evidence="7">Activator of cell division through the inhibition of FtsZ GTPase activity, therefore promoting FtsZ assembly into bundles of protofilaments necessary for the formation of the division Z ring. It is recruited early at mid-cell but it is not essential for cell division.</text>
</comment>
<dbReference type="InterPro" id="IPR042233">
    <property type="entry name" value="Cell_div_ZapA_N"/>
</dbReference>
<keyword evidence="5" id="KW-0717">Septation</keyword>
<evidence type="ECO:0000256" key="5">
    <source>
        <dbReference type="ARBA" id="ARBA00023210"/>
    </source>
</evidence>
<evidence type="ECO:0000256" key="8">
    <source>
        <dbReference type="ARBA" id="ARBA00026068"/>
    </source>
</evidence>
<protein>
    <recommendedName>
        <fullName evidence="2">Cell division protein ZapA</fullName>
    </recommendedName>
    <alternativeName>
        <fullName evidence="9">Z ring-associated protein ZapA</fullName>
    </alternativeName>
</protein>
<sequence>MASVAVTINGRRYEIACEEGQEAQLSRLGRYVDDRVRQLAAAVGQLGDTRLMVMTSLLLADELSDKNDELETYKVEHSVAVRERKDEMIVQKLDRLTQKITEIAQIMDDVDRVEVSSNVEAIVHNEDELDDPSAQ</sequence>
<comment type="subunit">
    <text evidence="8">Homodimer. Interacts with FtsZ.</text>
</comment>
<dbReference type="EMBL" id="BMHV01000003">
    <property type="protein sequence ID" value="GGF54548.1"/>
    <property type="molecule type" value="Genomic_DNA"/>
</dbReference>
<comment type="caution">
    <text evidence="10">The sequence shown here is derived from an EMBL/GenBank/DDBJ whole genome shotgun (WGS) entry which is preliminary data.</text>
</comment>
<dbReference type="GO" id="GO:0000921">
    <property type="term" value="P:septin ring assembly"/>
    <property type="evidence" value="ECO:0007669"/>
    <property type="project" value="TreeGrafter"/>
</dbReference>
<comment type="subcellular location">
    <subcellularLocation>
        <location evidence="1">Cytoplasm</location>
    </subcellularLocation>
</comment>
<dbReference type="GO" id="GO:0005829">
    <property type="term" value="C:cytosol"/>
    <property type="evidence" value="ECO:0007669"/>
    <property type="project" value="TreeGrafter"/>
</dbReference>
<dbReference type="GO" id="GO:0032153">
    <property type="term" value="C:cell division site"/>
    <property type="evidence" value="ECO:0007669"/>
    <property type="project" value="TreeGrafter"/>
</dbReference>
<dbReference type="InterPro" id="IPR036192">
    <property type="entry name" value="Cell_div_ZapA-like_sf"/>
</dbReference>
<dbReference type="GO" id="GO:0030428">
    <property type="term" value="C:cell septum"/>
    <property type="evidence" value="ECO:0007669"/>
    <property type="project" value="TreeGrafter"/>
</dbReference>
<dbReference type="InterPro" id="IPR007838">
    <property type="entry name" value="Cell_div_ZapA-like"/>
</dbReference>
<evidence type="ECO:0000256" key="7">
    <source>
        <dbReference type="ARBA" id="ARBA00024910"/>
    </source>
</evidence>
<dbReference type="RefSeq" id="WP_188661103.1">
    <property type="nucleotide sequence ID" value="NZ_BMHV01000003.1"/>
</dbReference>
<dbReference type="Proteomes" id="UP000632498">
    <property type="component" value="Unassembled WGS sequence"/>
</dbReference>
<name>A0A917BQ21_9PROT</name>
<evidence type="ECO:0000313" key="10">
    <source>
        <dbReference type="EMBL" id="GGF54548.1"/>
    </source>
</evidence>
<evidence type="ECO:0000256" key="6">
    <source>
        <dbReference type="ARBA" id="ARBA00023306"/>
    </source>
</evidence>